<evidence type="ECO:0000256" key="7">
    <source>
        <dbReference type="RuleBase" id="RU003870"/>
    </source>
</evidence>
<feature type="domain" description="Large ribosomal subunit protein uL6 alpha-beta" evidence="8">
    <location>
        <begin position="111"/>
        <end position="184"/>
    </location>
</feature>
<evidence type="ECO:0000256" key="2">
    <source>
        <dbReference type="ARBA" id="ARBA00022884"/>
    </source>
</evidence>
<dbReference type="AlphaFoldDB" id="A0A2H9N313"/>
<reference evidence="10" key="1">
    <citation type="submission" date="2017-09" db="EMBL/GenBank/DDBJ databases">
        <title>Depth-based differentiation of microbial function through sediment-hosted aquifers and enrichment of novel symbionts in the deep terrestrial subsurface.</title>
        <authorList>
            <person name="Probst A.J."/>
            <person name="Ladd B."/>
            <person name="Jarett J.K."/>
            <person name="Geller-Mcgrath D.E."/>
            <person name="Sieber C.M.K."/>
            <person name="Emerson J.B."/>
            <person name="Anantharaman K."/>
            <person name="Thomas B.C."/>
            <person name="Malmstrom R."/>
            <person name="Stieglmeier M."/>
            <person name="Klingl A."/>
            <person name="Woyke T."/>
            <person name="Ryan C.M."/>
            <person name="Banfield J.F."/>
        </authorList>
    </citation>
    <scope>NUCLEOTIDE SEQUENCE [LARGE SCALE GENOMIC DNA]</scope>
</reference>
<evidence type="ECO:0000259" key="8">
    <source>
        <dbReference type="Pfam" id="PF00347"/>
    </source>
</evidence>
<evidence type="ECO:0000256" key="6">
    <source>
        <dbReference type="RuleBase" id="RU003869"/>
    </source>
</evidence>
<dbReference type="GO" id="GO:0019843">
    <property type="term" value="F:rRNA binding"/>
    <property type="evidence" value="ECO:0007669"/>
    <property type="project" value="UniProtKB-UniRule"/>
</dbReference>
<keyword evidence="4 5" id="KW-0687">Ribonucleoprotein</keyword>
<evidence type="ECO:0000256" key="4">
    <source>
        <dbReference type="ARBA" id="ARBA00023274"/>
    </source>
</evidence>
<dbReference type="PRINTS" id="PR00059">
    <property type="entry name" value="RIBOSOMALL6"/>
</dbReference>
<dbReference type="PIRSF" id="PIRSF002162">
    <property type="entry name" value="Ribosomal_L6"/>
    <property type="match status" value="1"/>
</dbReference>
<evidence type="ECO:0000313" key="10">
    <source>
        <dbReference type="Proteomes" id="UP000236840"/>
    </source>
</evidence>
<dbReference type="FunFam" id="3.90.930.12:FF:000002">
    <property type="entry name" value="50S ribosomal protein L6"/>
    <property type="match status" value="1"/>
</dbReference>
<dbReference type="GO" id="GO:0022625">
    <property type="term" value="C:cytosolic large ribosomal subunit"/>
    <property type="evidence" value="ECO:0007669"/>
    <property type="project" value="UniProtKB-UniRule"/>
</dbReference>
<dbReference type="PANTHER" id="PTHR11655">
    <property type="entry name" value="60S/50S RIBOSOMAL PROTEIN L6/L9"/>
    <property type="match status" value="1"/>
</dbReference>
<evidence type="ECO:0000256" key="3">
    <source>
        <dbReference type="ARBA" id="ARBA00022980"/>
    </source>
</evidence>
<sequence length="202" mass="22423">MSRVGKKPILIPEGVEVKIEGQQISIKGPKGELSREIRPEIKVEIKGKEIFVSPQIPSFRKAKAKVEKKETSSIETKKTKAFWGTTRALLANMIKGVKEGYERKLEIEGLGFKASVESGAPENLILYVGFSHPVKIKAPKDIKFLVEKNVITVSGIDKELVGQIAAKIRKVKPPEPYKGKGIRYLGEQIRRKVGKRVVAAPK</sequence>
<dbReference type="InterPro" id="IPR020040">
    <property type="entry name" value="Ribosomal_uL6_a/b-dom"/>
</dbReference>
<proteinExistence type="inferred from homology"/>
<protein>
    <recommendedName>
        <fullName evidence="5">Large ribosomal subunit protein uL6</fullName>
    </recommendedName>
</protein>
<dbReference type="EMBL" id="PFHJ01000017">
    <property type="protein sequence ID" value="PIW91450.1"/>
    <property type="molecule type" value="Genomic_DNA"/>
</dbReference>
<evidence type="ECO:0000256" key="1">
    <source>
        <dbReference type="ARBA" id="ARBA00022730"/>
    </source>
</evidence>
<dbReference type="GO" id="GO:0003735">
    <property type="term" value="F:structural constituent of ribosome"/>
    <property type="evidence" value="ECO:0007669"/>
    <property type="project" value="UniProtKB-UniRule"/>
</dbReference>
<dbReference type="Gene3D" id="3.90.930.12">
    <property type="entry name" value="Ribosomal protein L6, alpha-beta domain"/>
    <property type="match status" value="2"/>
</dbReference>
<dbReference type="InterPro" id="IPR002358">
    <property type="entry name" value="Ribosomal_uL6_CS"/>
</dbReference>
<feature type="domain" description="Large ribosomal subunit protein uL6 alpha-beta" evidence="8">
    <location>
        <begin position="11"/>
        <end position="52"/>
    </location>
</feature>
<comment type="caution">
    <text evidence="9">The sequence shown here is derived from an EMBL/GenBank/DDBJ whole genome shotgun (WGS) entry which is preliminary data.</text>
</comment>
<name>A0A2H9N313_9BACT</name>
<dbReference type="HAMAP" id="MF_01365_B">
    <property type="entry name" value="Ribosomal_uL6_B"/>
    <property type="match status" value="1"/>
</dbReference>
<dbReference type="PROSITE" id="PS00525">
    <property type="entry name" value="RIBOSOMAL_L6_1"/>
    <property type="match status" value="1"/>
</dbReference>
<keyword evidence="3 5" id="KW-0689">Ribosomal protein</keyword>
<comment type="subunit">
    <text evidence="5">Part of the 50S ribosomal subunit.</text>
</comment>
<evidence type="ECO:0000313" key="9">
    <source>
        <dbReference type="EMBL" id="PIW91450.1"/>
    </source>
</evidence>
<comment type="similarity">
    <text evidence="5 6">Belongs to the universal ribosomal protein uL6 family.</text>
</comment>
<dbReference type="PANTHER" id="PTHR11655:SF14">
    <property type="entry name" value="LARGE RIBOSOMAL SUBUNIT PROTEIN UL6M"/>
    <property type="match status" value="1"/>
</dbReference>
<gene>
    <name evidence="5" type="primary">rplF</name>
    <name evidence="9" type="ORF">COZ90_00690</name>
</gene>
<dbReference type="Pfam" id="PF00347">
    <property type="entry name" value="Ribosomal_L6"/>
    <property type="match status" value="2"/>
</dbReference>
<comment type="function">
    <text evidence="5 7">This protein binds to the 23S rRNA, and is important in its secondary structure. It is located near the subunit interface in the base of the L7/L12 stalk, and near the tRNA binding site of the peptidyltransferase center.</text>
</comment>
<keyword evidence="1 5" id="KW-0699">rRNA-binding</keyword>
<dbReference type="NCBIfam" id="TIGR03654">
    <property type="entry name" value="L6_bact"/>
    <property type="match status" value="1"/>
</dbReference>
<dbReference type="InterPro" id="IPR036789">
    <property type="entry name" value="Ribosomal_uL6-like_a/b-dom_sf"/>
</dbReference>
<dbReference type="GO" id="GO:0002181">
    <property type="term" value="P:cytoplasmic translation"/>
    <property type="evidence" value="ECO:0007669"/>
    <property type="project" value="TreeGrafter"/>
</dbReference>
<dbReference type="InterPro" id="IPR000702">
    <property type="entry name" value="Ribosomal_uL6-like"/>
</dbReference>
<dbReference type="SUPFAM" id="SSF56053">
    <property type="entry name" value="Ribosomal protein L6"/>
    <property type="match status" value="2"/>
</dbReference>
<evidence type="ECO:0000256" key="5">
    <source>
        <dbReference type="HAMAP-Rule" id="MF_01365"/>
    </source>
</evidence>
<dbReference type="InterPro" id="IPR019906">
    <property type="entry name" value="Ribosomal_uL6_bac-type"/>
</dbReference>
<dbReference type="Proteomes" id="UP000236840">
    <property type="component" value="Unassembled WGS sequence"/>
</dbReference>
<keyword evidence="2 5" id="KW-0694">RNA-binding</keyword>
<organism evidence="9 10">
    <name type="scientific">Candidatus Nealsonbacteria bacterium CG_4_8_14_3_um_filter_37_36</name>
    <dbReference type="NCBI Taxonomy" id="1974688"/>
    <lineage>
        <taxon>Bacteria</taxon>
        <taxon>Candidatus Nealsoniibacteriota</taxon>
    </lineage>
</organism>
<accession>A0A2H9N313</accession>